<feature type="signal peptide" evidence="5">
    <location>
        <begin position="1"/>
        <end position="28"/>
    </location>
</feature>
<dbReference type="PANTHER" id="PTHR33830:SF3">
    <property type="entry name" value="DEFENSIN-LIKE PROTEIN 127-RELATED"/>
    <property type="match status" value="1"/>
</dbReference>
<comment type="caution">
    <text evidence="6">The sequence shown here is derived from an EMBL/GenBank/DDBJ whole genome shotgun (WGS) entry which is preliminary data.</text>
</comment>
<reference evidence="6" key="2">
    <citation type="submission" date="2023-06" db="EMBL/GenBank/DDBJ databases">
        <authorList>
            <person name="Ma L."/>
            <person name="Liu K.-W."/>
            <person name="Li Z."/>
            <person name="Hsiao Y.-Y."/>
            <person name="Qi Y."/>
            <person name="Fu T."/>
            <person name="Tang G."/>
            <person name="Zhang D."/>
            <person name="Sun W.-H."/>
            <person name="Liu D.-K."/>
            <person name="Li Y."/>
            <person name="Chen G.-Z."/>
            <person name="Liu X.-D."/>
            <person name="Liao X.-Y."/>
            <person name="Jiang Y.-T."/>
            <person name="Yu X."/>
            <person name="Hao Y."/>
            <person name="Huang J."/>
            <person name="Zhao X.-W."/>
            <person name="Ke S."/>
            <person name="Chen Y.-Y."/>
            <person name="Wu W.-L."/>
            <person name="Hsu J.-L."/>
            <person name="Lin Y.-F."/>
            <person name="Huang M.-D."/>
            <person name="Li C.-Y."/>
            <person name="Huang L."/>
            <person name="Wang Z.-W."/>
            <person name="Zhao X."/>
            <person name="Zhong W.-Y."/>
            <person name="Peng D.-H."/>
            <person name="Ahmad S."/>
            <person name="Lan S."/>
            <person name="Zhang J.-S."/>
            <person name="Tsai W.-C."/>
            <person name="Van De Peer Y."/>
            <person name="Liu Z.-J."/>
        </authorList>
    </citation>
    <scope>NUCLEOTIDE SEQUENCE</scope>
    <source>
        <strain evidence="6">SCP</strain>
        <tissue evidence="6">Leaves</tissue>
    </source>
</reference>
<proteinExistence type="inferred from homology"/>
<sequence>MGKLSYVHFFLLVLLIISSAEMVRVVDGARCQKVLSSGNCNLSSCRQQCLQQLNGNGVCVADAQFNYSCSCVYNC</sequence>
<organism evidence="6 7">
    <name type="scientific">Acorus gramineus</name>
    <name type="common">Dwarf sweet flag</name>
    <dbReference type="NCBI Taxonomy" id="55184"/>
    <lineage>
        <taxon>Eukaryota</taxon>
        <taxon>Viridiplantae</taxon>
        <taxon>Streptophyta</taxon>
        <taxon>Embryophyta</taxon>
        <taxon>Tracheophyta</taxon>
        <taxon>Spermatophyta</taxon>
        <taxon>Magnoliopsida</taxon>
        <taxon>Liliopsida</taxon>
        <taxon>Acoraceae</taxon>
        <taxon>Acorus</taxon>
    </lineage>
</organism>
<dbReference type="AlphaFoldDB" id="A0AAV9BYJ7"/>
<dbReference type="InterPro" id="IPR010851">
    <property type="entry name" value="DEFL"/>
</dbReference>
<evidence type="ECO:0000256" key="5">
    <source>
        <dbReference type="SAM" id="SignalP"/>
    </source>
</evidence>
<keyword evidence="3" id="KW-0295">Fungicide</keyword>
<evidence type="ECO:0000313" key="7">
    <source>
        <dbReference type="Proteomes" id="UP001179952"/>
    </source>
</evidence>
<feature type="chain" id="PRO_5043843867" evidence="5">
    <location>
        <begin position="29"/>
        <end position="75"/>
    </location>
</feature>
<protein>
    <submittedName>
        <fullName evidence="6">Uncharacterized protein</fullName>
    </submittedName>
</protein>
<keyword evidence="5" id="KW-0732">Signal</keyword>
<evidence type="ECO:0000256" key="4">
    <source>
        <dbReference type="ARBA" id="ARBA00022821"/>
    </source>
</evidence>
<keyword evidence="4" id="KW-0611">Plant defense</keyword>
<dbReference type="Pfam" id="PF07333">
    <property type="entry name" value="SLR1-BP"/>
    <property type="match status" value="1"/>
</dbReference>
<dbReference type="GO" id="GO:0031640">
    <property type="term" value="P:killing of cells of another organism"/>
    <property type="evidence" value="ECO:0007669"/>
    <property type="project" value="UniProtKB-KW"/>
</dbReference>
<dbReference type="EMBL" id="JAUJYN010000001">
    <property type="protein sequence ID" value="KAK1281212.1"/>
    <property type="molecule type" value="Genomic_DNA"/>
</dbReference>
<gene>
    <name evidence="6" type="ORF">QJS04_geneDACA004964</name>
</gene>
<keyword evidence="7" id="KW-1185">Reference proteome</keyword>
<dbReference type="GO" id="GO:0050832">
    <property type="term" value="P:defense response to fungus"/>
    <property type="evidence" value="ECO:0007669"/>
    <property type="project" value="UniProtKB-KW"/>
</dbReference>
<name>A0AAV9BYJ7_ACOGR</name>
<dbReference type="PANTHER" id="PTHR33830">
    <property type="entry name" value="DEFENSIN-LIKE PROTEIN 184-RELATED"/>
    <property type="match status" value="1"/>
</dbReference>
<evidence type="ECO:0000256" key="3">
    <source>
        <dbReference type="ARBA" id="ARBA00022577"/>
    </source>
</evidence>
<comment type="similarity">
    <text evidence="1">Belongs to the DEFL family.</text>
</comment>
<evidence type="ECO:0000256" key="1">
    <source>
        <dbReference type="ARBA" id="ARBA00006722"/>
    </source>
</evidence>
<dbReference type="Proteomes" id="UP001179952">
    <property type="component" value="Unassembled WGS sequence"/>
</dbReference>
<evidence type="ECO:0000256" key="2">
    <source>
        <dbReference type="ARBA" id="ARBA00022529"/>
    </source>
</evidence>
<keyword evidence="2" id="KW-0929">Antimicrobial</keyword>
<accession>A0AAV9BYJ7</accession>
<evidence type="ECO:0000313" key="6">
    <source>
        <dbReference type="EMBL" id="KAK1281212.1"/>
    </source>
</evidence>
<reference evidence="6" key="1">
    <citation type="journal article" date="2023" name="Nat. Commun.">
        <title>Diploid and tetraploid genomes of Acorus and the evolution of monocots.</title>
        <authorList>
            <person name="Ma L."/>
            <person name="Liu K.W."/>
            <person name="Li Z."/>
            <person name="Hsiao Y.Y."/>
            <person name="Qi Y."/>
            <person name="Fu T."/>
            <person name="Tang G.D."/>
            <person name="Zhang D."/>
            <person name="Sun W.H."/>
            <person name="Liu D.K."/>
            <person name="Li Y."/>
            <person name="Chen G.Z."/>
            <person name="Liu X.D."/>
            <person name="Liao X.Y."/>
            <person name="Jiang Y.T."/>
            <person name="Yu X."/>
            <person name="Hao Y."/>
            <person name="Huang J."/>
            <person name="Zhao X.W."/>
            <person name="Ke S."/>
            <person name="Chen Y.Y."/>
            <person name="Wu W.L."/>
            <person name="Hsu J.L."/>
            <person name="Lin Y.F."/>
            <person name="Huang M.D."/>
            <person name="Li C.Y."/>
            <person name="Huang L."/>
            <person name="Wang Z.W."/>
            <person name="Zhao X."/>
            <person name="Zhong W.Y."/>
            <person name="Peng D.H."/>
            <person name="Ahmad S."/>
            <person name="Lan S."/>
            <person name="Zhang J.S."/>
            <person name="Tsai W.C."/>
            <person name="Van de Peer Y."/>
            <person name="Liu Z.J."/>
        </authorList>
    </citation>
    <scope>NUCLEOTIDE SEQUENCE</scope>
    <source>
        <strain evidence="6">SCP</strain>
    </source>
</reference>